<comment type="caution">
    <text evidence="3">The sequence shown here is derived from an EMBL/GenBank/DDBJ whole genome shotgun (WGS) entry which is preliminary data.</text>
</comment>
<dbReference type="InterPro" id="IPR001005">
    <property type="entry name" value="SANT/Myb"/>
</dbReference>
<dbReference type="Gene3D" id="1.10.10.60">
    <property type="entry name" value="Homeodomain-like"/>
    <property type="match status" value="1"/>
</dbReference>
<feature type="domain" description="Myb-like" evidence="1">
    <location>
        <begin position="149"/>
        <end position="192"/>
    </location>
</feature>
<evidence type="ECO:0000259" key="2">
    <source>
        <dbReference type="PROSITE" id="PS51294"/>
    </source>
</evidence>
<keyword evidence="3" id="KW-0238">DNA-binding</keyword>
<dbReference type="PROSITE" id="PS51294">
    <property type="entry name" value="HTH_MYB"/>
    <property type="match status" value="1"/>
</dbReference>
<dbReference type="GO" id="GO:0003677">
    <property type="term" value="F:DNA binding"/>
    <property type="evidence" value="ECO:0007669"/>
    <property type="project" value="UniProtKB-KW"/>
</dbReference>
<name>A0AA86UWZ1_9EUKA</name>
<reference evidence="4 5" key="2">
    <citation type="submission" date="2024-07" db="EMBL/GenBank/DDBJ databases">
        <authorList>
            <person name="Akdeniz Z."/>
        </authorList>
    </citation>
    <scope>NUCLEOTIDE SEQUENCE [LARGE SCALE GENOMIC DNA]</scope>
</reference>
<evidence type="ECO:0000313" key="3">
    <source>
        <dbReference type="EMBL" id="CAI9967856.1"/>
    </source>
</evidence>
<dbReference type="EMBL" id="CAXDID020000189">
    <property type="protein sequence ID" value="CAL6051787.1"/>
    <property type="molecule type" value="Genomic_DNA"/>
</dbReference>
<accession>A0AA86UWZ1</accession>
<gene>
    <name evidence="4" type="ORF">HINF_LOCUS44539</name>
    <name evidence="3" type="ORF">HINF_LOCUS55501</name>
</gene>
<dbReference type="PROSITE" id="PS50090">
    <property type="entry name" value="MYB_LIKE"/>
    <property type="match status" value="1"/>
</dbReference>
<dbReference type="SUPFAM" id="SSF46689">
    <property type="entry name" value="Homeodomain-like"/>
    <property type="match status" value="2"/>
</dbReference>
<protein>
    <submittedName>
        <fullName evidence="3">Myb-like DNA-binding domain-containing protein</fullName>
    </submittedName>
    <submittedName>
        <fullName evidence="4">Myb-like_DNA-binding domain-containing protein</fullName>
    </submittedName>
</protein>
<dbReference type="InterPro" id="IPR009057">
    <property type="entry name" value="Homeodomain-like_sf"/>
</dbReference>
<evidence type="ECO:0000259" key="1">
    <source>
        <dbReference type="PROSITE" id="PS50090"/>
    </source>
</evidence>
<evidence type="ECO:0000313" key="5">
    <source>
        <dbReference type="Proteomes" id="UP001642409"/>
    </source>
</evidence>
<keyword evidence="5" id="KW-1185">Reference proteome</keyword>
<feature type="domain" description="HTH myb-type" evidence="2">
    <location>
        <begin position="169"/>
        <end position="196"/>
    </location>
</feature>
<organism evidence="3">
    <name type="scientific">Hexamita inflata</name>
    <dbReference type="NCBI Taxonomy" id="28002"/>
    <lineage>
        <taxon>Eukaryota</taxon>
        <taxon>Metamonada</taxon>
        <taxon>Diplomonadida</taxon>
        <taxon>Hexamitidae</taxon>
        <taxon>Hexamitinae</taxon>
        <taxon>Hexamita</taxon>
    </lineage>
</organism>
<evidence type="ECO:0000313" key="4">
    <source>
        <dbReference type="EMBL" id="CAL6051787.1"/>
    </source>
</evidence>
<dbReference type="Pfam" id="PF13921">
    <property type="entry name" value="Myb_DNA-bind_6"/>
    <property type="match status" value="1"/>
</dbReference>
<dbReference type="AlphaFoldDB" id="A0AA86UWZ1"/>
<dbReference type="Proteomes" id="UP001642409">
    <property type="component" value="Unassembled WGS sequence"/>
</dbReference>
<proteinExistence type="predicted"/>
<reference evidence="3" key="1">
    <citation type="submission" date="2023-06" db="EMBL/GenBank/DDBJ databases">
        <authorList>
            <person name="Kurt Z."/>
        </authorList>
    </citation>
    <scope>NUCLEOTIDE SEQUENCE</scope>
</reference>
<sequence length="357" mass="42599">MSWRSFLNYRKCNFLKQKLELVGSRMRNTSIIIKFGEIRVSLASFGDTLKVAHFWGGLRPEQGFERNILKIDEKINEIQGYTITITPSFFLEICKNVNKPTSNHFSVMSNLFTLLCLNQQRLLQLVMQFISLKYYHTNYENNQIKLDNSEIEKLSNFVTLYKTMKKEMNWEDIGKQLNRTASQCKSYYQNILKEQLNYNNRKNHTWTRNEIMSLWIVLKNYDNDFKLAQTNFFPNLSIKQLQSQWIQVQRRYAQHVKNFRRVQQDNSYIKQIPKKQFIAECYIIKVSIRRMDLVEKKIIQMSTEQLQDNGYVPDIMEIKGFNSLWGDMDPLDIELIYKIEQISRGITEDQVDLIKQL</sequence>
<dbReference type="InterPro" id="IPR017930">
    <property type="entry name" value="Myb_dom"/>
</dbReference>
<dbReference type="EMBL" id="CATOUU010001030">
    <property type="protein sequence ID" value="CAI9967856.1"/>
    <property type="molecule type" value="Genomic_DNA"/>
</dbReference>